<dbReference type="InterPro" id="IPR035965">
    <property type="entry name" value="PAS-like_dom_sf"/>
</dbReference>
<dbReference type="NCBIfam" id="TIGR00229">
    <property type="entry name" value="sensory_box"/>
    <property type="match status" value="1"/>
</dbReference>
<evidence type="ECO:0000313" key="4">
    <source>
        <dbReference type="EMBL" id="MCS7484605.1"/>
    </source>
</evidence>
<dbReference type="InterPro" id="IPR043128">
    <property type="entry name" value="Rev_trsase/Diguanyl_cyclase"/>
</dbReference>
<dbReference type="InterPro" id="IPR035919">
    <property type="entry name" value="EAL_sf"/>
</dbReference>
<dbReference type="CDD" id="cd01948">
    <property type="entry name" value="EAL"/>
    <property type="match status" value="1"/>
</dbReference>
<keyword evidence="5" id="KW-1185">Reference proteome</keyword>
<dbReference type="CDD" id="cd01949">
    <property type="entry name" value="GGDEF"/>
    <property type="match status" value="1"/>
</dbReference>
<dbReference type="SUPFAM" id="SSF141868">
    <property type="entry name" value="EAL domain-like"/>
    <property type="match status" value="1"/>
</dbReference>
<evidence type="ECO:0000313" key="5">
    <source>
        <dbReference type="Proteomes" id="UP001141259"/>
    </source>
</evidence>
<dbReference type="PROSITE" id="PS50883">
    <property type="entry name" value="EAL"/>
    <property type="match status" value="1"/>
</dbReference>
<dbReference type="SUPFAM" id="SSF55785">
    <property type="entry name" value="PYP-like sensor domain (PAS domain)"/>
    <property type="match status" value="1"/>
</dbReference>
<dbReference type="Pfam" id="PF08448">
    <property type="entry name" value="PAS_4"/>
    <property type="match status" value="1"/>
</dbReference>
<dbReference type="PANTHER" id="PTHR44757">
    <property type="entry name" value="DIGUANYLATE CYCLASE DGCP"/>
    <property type="match status" value="1"/>
</dbReference>
<dbReference type="Pfam" id="PF00990">
    <property type="entry name" value="GGDEF"/>
    <property type="match status" value="1"/>
</dbReference>
<accession>A0A9X3ALL0</accession>
<dbReference type="SMART" id="SM00091">
    <property type="entry name" value="PAS"/>
    <property type="match status" value="1"/>
</dbReference>
<dbReference type="InterPro" id="IPR000160">
    <property type="entry name" value="GGDEF_dom"/>
</dbReference>
<dbReference type="EMBL" id="JANYMP010000050">
    <property type="protein sequence ID" value="MCS7484605.1"/>
    <property type="molecule type" value="Genomic_DNA"/>
</dbReference>
<dbReference type="SUPFAM" id="SSF55073">
    <property type="entry name" value="Nucleotide cyclase"/>
    <property type="match status" value="1"/>
</dbReference>
<feature type="domain" description="GGDEF" evidence="3">
    <location>
        <begin position="276"/>
        <end position="410"/>
    </location>
</feature>
<dbReference type="InterPro" id="IPR029787">
    <property type="entry name" value="Nucleotide_cyclase"/>
</dbReference>
<dbReference type="InterPro" id="IPR052155">
    <property type="entry name" value="Biofilm_reg_signaling"/>
</dbReference>
<name>A0A9X3ALL0_9PSEU</name>
<gene>
    <name evidence="4" type="ORF">NZH93_47915</name>
</gene>
<dbReference type="InterPro" id="IPR001633">
    <property type="entry name" value="EAL_dom"/>
</dbReference>
<dbReference type="Gene3D" id="3.20.20.450">
    <property type="entry name" value="EAL domain"/>
    <property type="match status" value="1"/>
</dbReference>
<dbReference type="InterPro" id="IPR000014">
    <property type="entry name" value="PAS"/>
</dbReference>
<evidence type="ECO:0000259" key="3">
    <source>
        <dbReference type="PROSITE" id="PS50887"/>
    </source>
</evidence>
<evidence type="ECO:0000259" key="1">
    <source>
        <dbReference type="PROSITE" id="PS50112"/>
    </source>
</evidence>
<dbReference type="PROSITE" id="PS50887">
    <property type="entry name" value="GGDEF"/>
    <property type="match status" value="1"/>
</dbReference>
<dbReference type="Pfam" id="PF00563">
    <property type="entry name" value="EAL"/>
    <property type="match status" value="1"/>
</dbReference>
<proteinExistence type="predicted"/>
<feature type="domain" description="PAS" evidence="1">
    <location>
        <begin position="120"/>
        <end position="190"/>
    </location>
</feature>
<dbReference type="AlphaFoldDB" id="A0A9X3ALL0"/>
<dbReference type="SMART" id="SM00267">
    <property type="entry name" value="GGDEF"/>
    <property type="match status" value="1"/>
</dbReference>
<dbReference type="Gene3D" id="3.30.450.20">
    <property type="entry name" value="PAS domain"/>
    <property type="match status" value="1"/>
</dbReference>
<comment type="caution">
    <text evidence="4">The sequence shown here is derived from an EMBL/GenBank/DDBJ whole genome shotgun (WGS) entry which is preliminary data.</text>
</comment>
<dbReference type="NCBIfam" id="TIGR00254">
    <property type="entry name" value="GGDEF"/>
    <property type="match status" value="1"/>
</dbReference>
<evidence type="ECO:0000259" key="2">
    <source>
        <dbReference type="PROSITE" id="PS50883"/>
    </source>
</evidence>
<dbReference type="InterPro" id="IPR013656">
    <property type="entry name" value="PAS_4"/>
</dbReference>
<dbReference type="CDD" id="cd00130">
    <property type="entry name" value="PAS"/>
    <property type="match status" value="1"/>
</dbReference>
<dbReference type="RefSeq" id="WP_259630052.1">
    <property type="nucleotide sequence ID" value="NZ_JANYMP010000050.1"/>
</dbReference>
<organism evidence="4 5">
    <name type="scientific">Umezawaea endophytica</name>
    <dbReference type="NCBI Taxonomy" id="1654476"/>
    <lineage>
        <taxon>Bacteria</taxon>
        <taxon>Bacillati</taxon>
        <taxon>Actinomycetota</taxon>
        <taxon>Actinomycetes</taxon>
        <taxon>Pseudonocardiales</taxon>
        <taxon>Pseudonocardiaceae</taxon>
        <taxon>Umezawaea</taxon>
    </lineage>
</organism>
<dbReference type="Proteomes" id="UP001141259">
    <property type="component" value="Unassembled WGS sequence"/>
</dbReference>
<dbReference type="PROSITE" id="PS50112">
    <property type="entry name" value="PAS"/>
    <property type="match status" value="1"/>
</dbReference>
<dbReference type="PANTHER" id="PTHR44757:SF2">
    <property type="entry name" value="BIOFILM ARCHITECTURE MAINTENANCE PROTEIN MBAA"/>
    <property type="match status" value="1"/>
</dbReference>
<feature type="domain" description="EAL" evidence="2">
    <location>
        <begin position="419"/>
        <end position="662"/>
    </location>
</feature>
<reference evidence="4" key="1">
    <citation type="submission" date="2022-08" db="EMBL/GenBank/DDBJ databases">
        <authorList>
            <person name="Tistechok S."/>
            <person name="Samborskyy M."/>
            <person name="Roman I."/>
        </authorList>
    </citation>
    <scope>NUCLEOTIDE SEQUENCE</scope>
    <source>
        <strain evidence="4">DSM 103496</strain>
    </source>
</reference>
<dbReference type="SMART" id="SM00052">
    <property type="entry name" value="EAL"/>
    <property type="match status" value="1"/>
</dbReference>
<protein>
    <submittedName>
        <fullName evidence="4">EAL domain-containing protein</fullName>
    </submittedName>
</protein>
<dbReference type="Gene3D" id="3.30.70.270">
    <property type="match status" value="1"/>
</dbReference>
<sequence>MEFTRFTVLLENLVDRLVDAVRADRFVREHVQDDGAALVGWGCTGSTSLQVTMDVLGRGLLALPDLPSPGRCAERVVLVLGSFASGYTEALRISTMEQQESMSQALLKSLVESRQRARVFEAEFDDVVTSTTNGVVLTDRNGAFLRTNDVLGEILGYTQAEMAGLTVFDLVRQDDVELLRDGYAELLGGAVVRVQSEQRLLRKDGDSAWATLTVTAPLLHGPESRFVVVVEDRTELNLLHGQLNHQALHDMLTRLPNRQYFTTSLERVLRHASPATGITLYHLDLDAFSLITHGLGRRVGDLLLDSVAHRLEALFEGEAAMVARFGADEFAVLVENSPTTPDAVTTVRRINEELSEPLYVDGHGIASPASIGVVDRPPSGMDAASLLEAAEMTLARAKRNGRTQWALFDPYQDDRDREMFSLAVSLPGAWENGELDVVHRPLVRLDGGGVVGLDAQLSWEHPVRGRLPHERCAELAEETGLILPLGSWLLGSACGEAQRRRTGLTTDQPLHVGLTPNQSSDPDLLSRVLTVLADTGLPADRLWLGIPASALSQGDGEAAENLRLLASAGVATEILDFSTSPGDLAHLEDLPVRAVRIARWMVRRQSRCDREDSLVTLALREILSVVHRTGSTVIVDGVDTERQADWWRRVGADIAQGAFAPV</sequence>